<dbReference type="EMBL" id="JARJCM010000089">
    <property type="protein sequence ID" value="KAJ7030584.1"/>
    <property type="molecule type" value="Genomic_DNA"/>
</dbReference>
<evidence type="ECO:0000313" key="1">
    <source>
        <dbReference type="EMBL" id="KAJ7030584.1"/>
    </source>
</evidence>
<dbReference type="Proteomes" id="UP001218188">
    <property type="component" value="Unassembled WGS sequence"/>
</dbReference>
<reference evidence="1" key="1">
    <citation type="submission" date="2023-03" db="EMBL/GenBank/DDBJ databases">
        <title>Massive genome expansion in bonnet fungi (Mycena s.s.) driven by repeated elements and novel gene families across ecological guilds.</title>
        <authorList>
            <consortium name="Lawrence Berkeley National Laboratory"/>
            <person name="Harder C.B."/>
            <person name="Miyauchi S."/>
            <person name="Viragh M."/>
            <person name="Kuo A."/>
            <person name="Thoen E."/>
            <person name="Andreopoulos B."/>
            <person name="Lu D."/>
            <person name="Skrede I."/>
            <person name="Drula E."/>
            <person name="Henrissat B."/>
            <person name="Morin E."/>
            <person name="Kohler A."/>
            <person name="Barry K."/>
            <person name="LaButti K."/>
            <person name="Morin E."/>
            <person name="Salamov A."/>
            <person name="Lipzen A."/>
            <person name="Mereny Z."/>
            <person name="Hegedus B."/>
            <person name="Baldrian P."/>
            <person name="Stursova M."/>
            <person name="Weitz H."/>
            <person name="Taylor A."/>
            <person name="Grigoriev I.V."/>
            <person name="Nagy L.G."/>
            <person name="Martin F."/>
            <person name="Kauserud H."/>
        </authorList>
    </citation>
    <scope>NUCLEOTIDE SEQUENCE</scope>
    <source>
        <strain evidence="1">CBHHK200</strain>
    </source>
</reference>
<dbReference type="AlphaFoldDB" id="A0AAD6SN15"/>
<organism evidence="1 2">
    <name type="scientific">Mycena alexandri</name>
    <dbReference type="NCBI Taxonomy" id="1745969"/>
    <lineage>
        <taxon>Eukaryota</taxon>
        <taxon>Fungi</taxon>
        <taxon>Dikarya</taxon>
        <taxon>Basidiomycota</taxon>
        <taxon>Agaricomycotina</taxon>
        <taxon>Agaricomycetes</taxon>
        <taxon>Agaricomycetidae</taxon>
        <taxon>Agaricales</taxon>
        <taxon>Marasmiineae</taxon>
        <taxon>Mycenaceae</taxon>
        <taxon>Mycena</taxon>
    </lineage>
</organism>
<comment type="caution">
    <text evidence="1">The sequence shown here is derived from an EMBL/GenBank/DDBJ whole genome shotgun (WGS) entry which is preliminary data.</text>
</comment>
<evidence type="ECO:0000313" key="2">
    <source>
        <dbReference type="Proteomes" id="UP001218188"/>
    </source>
</evidence>
<sequence length="832" mass="91618">MASTWASSRTQSRRVKFALIMRMDVDSAFELPNPLHSTRIEVGGPPQSTITTKARRPSFLSQAGCDYEHPLGDQHYWAQLHPGLLCAKYPEALSLWGKWRVLDAHGIVIRDWRAGEPSLVNHNVVRTNGRVSIGAQSGEGILAAQSSLGLQELEAAQSGPNMARTKHSKYDFRSQQPPRNVSPGQSWYHVIDHLHIEPQSYYATMYDINTLPGCLSVQTAIPVLLLPTYLDGIAYLLVQLWSTGNTEKDNVSFTDSLLSSVPSSPHFNMSNVPTITTDLESDSEQLVDVVQYPPSSAATFVLPPSTVDLGHTSQFSSDIAAPSPVADSVLDSPRMGGSVDVIADGQLYSALMGGAVDMIAAGPISYPPQVTGSPSSALISRSSAVSAPEPSMIHTTQESDIGNMTNQPIHFKDQTSISFVPMALGALQDLLVQEENVLPSIALLFQCIRYQLFGVISHLSIGLNASVEYPRCNILYCSGSKRKLGGTQMTREFVHECQARAKQYHPSSSGRHLVDNLINTLSIVKTLRETRGASWRPDLGRGPSWGVNDRINRHNLLTTFARINHGRIFLVCSPQTSRSHQLEIYSNPAAYSMDPLDPQFLASRVKGALDKKAAIQAWYLALPIYSSDFARLLRSATVTTLLDVRSARLESSIARLETSIYHINNVIWVQAPPPSHQMDFQSHDMQIPHYSPPPPSTITEYGVINTKRTPDMHDIGSSISPGAVSSSDWSVPQDHPLLAMLQLQRDEIARLRARLSKRNANNHKSESGAVVDAAHKAQHFAIEHLYVFKAKLLNQPRPLSVESQGFLDLSDWLEEVFSQLYFEIDSAVAPVY</sequence>
<accession>A0AAD6SN15</accession>
<protein>
    <submittedName>
        <fullName evidence="1">Uncharacterized protein</fullName>
    </submittedName>
</protein>
<proteinExistence type="predicted"/>
<name>A0AAD6SN15_9AGAR</name>
<keyword evidence="2" id="KW-1185">Reference proteome</keyword>
<gene>
    <name evidence="1" type="ORF">C8F04DRAFT_1186621</name>
</gene>